<keyword evidence="1" id="KW-0732">Signal</keyword>
<reference evidence="2 3" key="1">
    <citation type="submission" date="2021-01" db="EMBL/GenBank/DDBJ databases">
        <title>Diatom-associated Roseobacters Show Island Model of Population Structure.</title>
        <authorList>
            <person name="Qu L."/>
            <person name="Feng X."/>
            <person name="Chen Y."/>
            <person name="Li L."/>
            <person name="Wang X."/>
            <person name="Hu Z."/>
            <person name="Wang H."/>
            <person name="Luo H."/>
        </authorList>
    </citation>
    <scope>NUCLEOTIDE SEQUENCE [LARGE SCALE GENOMIC DNA]</scope>
    <source>
        <strain evidence="2 3">TR60-84</strain>
    </source>
</reference>
<comment type="caution">
    <text evidence="2">The sequence shown here is derived from an EMBL/GenBank/DDBJ whole genome shotgun (WGS) entry which is preliminary data.</text>
</comment>
<dbReference type="RefSeq" id="WP_203242823.1">
    <property type="nucleotide sequence ID" value="NZ_JAFBRH010000003.1"/>
</dbReference>
<evidence type="ECO:0000313" key="2">
    <source>
        <dbReference type="EMBL" id="MBM1714901.1"/>
    </source>
</evidence>
<sequence>MIKQRTLLLSIAALTLTACVHTTPHAPTRLETNPLGFHGSVLASDGMTEQARQLNAHANAIVRASTLKGAMIGAAVGCGLGVLSASNASNCITTAAVGAAGGAVIGNMAGKKDVQRRVTLASPNALVRNLRKANDNLASLQTSLPDLLAAQDAQLNKLSLSLAAGQISKETHDQRIKAIRDDRAKLAEALLMTAQQSQKAATNLRAAAQAGHSGLDWHIGATDQLARDSLSSRSSITLL</sequence>
<dbReference type="AlphaFoldDB" id="A0AAE3B7U4"/>
<name>A0AAE3B7U4_9RHOB</name>
<accession>A0AAE3B7U4</accession>
<evidence type="ECO:0008006" key="4">
    <source>
        <dbReference type="Google" id="ProtNLM"/>
    </source>
</evidence>
<feature type="chain" id="PRO_5042060505" description="Glycine zipper domain-containing protein" evidence="1">
    <location>
        <begin position="23"/>
        <end position="239"/>
    </location>
</feature>
<dbReference type="EMBL" id="JAFBRM010000003">
    <property type="protein sequence ID" value="MBM1714901.1"/>
    <property type="molecule type" value="Genomic_DNA"/>
</dbReference>
<evidence type="ECO:0000313" key="3">
    <source>
        <dbReference type="Proteomes" id="UP000732193"/>
    </source>
</evidence>
<dbReference type="Proteomes" id="UP000732193">
    <property type="component" value="Unassembled WGS sequence"/>
</dbReference>
<dbReference type="PROSITE" id="PS51257">
    <property type="entry name" value="PROKAR_LIPOPROTEIN"/>
    <property type="match status" value="1"/>
</dbReference>
<feature type="signal peptide" evidence="1">
    <location>
        <begin position="1"/>
        <end position="22"/>
    </location>
</feature>
<protein>
    <recommendedName>
        <fullName evidence="4">Glycine zipper domain-containing protein</fullName>
    </recommendedName>
</protein>
<proteinExistence type="predicted"/>
<evidence type="ECO:0000256" key="1">
    <source>
        <dbReference type="SAM" id="SignalP"/>
    </source>
</evidence>
<organism evidence="2 3">
    <name type="scientific">Sulfitobacter geojensis</name>
    <dbReference type="NCBI Taxonomy" id="1342299"/>
    <lineage>
        <taxon>Bacteria</taxon>
        <taxon>Pseudomonadati</taxon>
        <taxon>Pseudomonadota</taxon>
        <taxon>Alphaproteobacteria</taxon>
        <taxon>Rhodobacterales</taxon>
        <taxon>Roseobacteraceae</taxon>
        <taxon>Sulfitobacter</taxon>
    </lineage>
</organism>
<keyword evidence="3" id="KW-1185">Reference proteome</keyword>
<gene>
    <name evidence="2" type="ORF">JQV55_15125</name>
</gene>